<sequence>MLVSKFYSNLGNAPPDVDREGVFVFVRGEFVEFSPRCITRFFGRPELTLAEAEAADRAKRVTMPTIAKYLRGRSTKTDSVLTTAELPPKYAALATLACYNWIPTHHKVHVAKERARLIYNMCHQVPVDFGKLVYDQVMKLKSDSDSLINPKFYHKDVRSGRKALNHEKIGTKAGAKIKEVASSKKRVQNVESQPEPRKRVKSAPPASSYAPTTPAATINVSLGHISVPQGHSSQRVVNKALYQTQGFCINCLE</sequence>
<dbReference type="Proteomes" id="UP000489600">
    <property type="component" value="Unassembled WGS sequence"/>
</dbReference>
<proteinExistence type="predicted"/>
<dbReference type="AlphaFoldDB" id="A0A565AX75"/>
<evidence type="ECO:0000256" key="1">
    <source>
        <dbReference type="SAM" id="MobiDB-lite"/>
    </source>
</evidence>
<dbReference type="Pfam" id="PF20167">
    <property type="entry name" value="Transposase_32"/>
    <property type="match status" value="1"/>
</dbReference>
<protein>
    <recommendedName>
        <fullName evidence="2">Putative plant transposon protein domain-containing protein</fullName>
    </recommendedName>
</protein>
<organism evidence="3 4">
    <name type="scientific">Arabis nemorensis</name>
    <dbReference type="NCBI Taxonomy" id="586526"/>
    <lineage>
        <taxon>Eukaryota</taxon>
        <taxon>Viridiplantae</taxon>
        <taxon>Streptophyta</taxon>
        <taxon>Embryophyta</taxon>
        <taxon>Tracheophyta</taxon>
        <taxon>Spermatophyta</taxon>
        <taxon>Magnoliopsida</taxon>
        <taxon>eudicotyledons</taxon>
        <taxon>Gunneridae</taxon>
        <taxon>Pentapetalae</taxon>
        <taxon>rosids</taxon>
        <taxon>malvids</taxon>
        <taxon>Brassicales</taxon>
        <taxon>Brassicaceae</taxon>
        <taxon>Arabideae</taxon>
        <taxon>Arabis</taxon>
    </lineage>
</organism>
<dbReference type="InterPro" id="IPR046796">
    <property type="entry name" value="Transposase_32_dom"/>
</dbReference>
<gene>
    <name evidence="3" type="ORF">ANE_LOCUS4483</name>
</gene>
<evidence type="ECO:0000313" key="4">
    <source>
        <dbReference type="Proteomes" id="UP000489600"/>
    </source>
</evidence>
<accession>A0A565AX75</accession>
<dbReference type="OrthoDB" id="1102012at2759"/>
<keyword evidence="4" id="KW-1185">Reference proteome</keyword>
<feature type="compositionally biased region" description="Low complexity" evidence="1">
    <location>
        <begin position="202"/>
        <end position="213"/>
    </location>
</feature>
<evidence type="ECO:0000313" key="3">
    <source>
        <dbReference type="EMBL" id="VVA94038.1"/>
    </source>
</evidence>
<feature type="domain" description="Putative plant transposon protein" evidence="2">
    <location>
        <begin position="2"/>
        <end position="139"/>
    </location>
</feature>
<dbReference type="EMBL" id="CABITT030000002">
    <property type="protein sequence ID" value="VVA94038.1"/>
    <property type="molecule type" value="Genomic_DNA"/>
</dbReference>
<feature type="region of interest" description="Disordered" evidence="1">
    <location>
        <begin position="178"/>
        <end position="213"/>
    </location>
</feature>
<evidence type="ECO:0000259" key="2">
    <source>
        <dbReference type="Pfam" id="PF20167"/>
    </source>
</evidence>
<comment type="caution">
    <text evidence="3">The sequence shown here is derived from an EMBL/GenBank/DDBJ whole genome shotgun (WGS) entry which is preliminary data.</text>
</comment>
<reference evidence="3" key="1">
    <citation type="submission" date="2019-07" db="EMBL/GenBank/DDBJ databases">
        <authorList>
            <person name="Dittberner H."/>
        </authorList>
    </citation>
    <scope>NUCLEOTIDE SEQUENCE [LARGE SCALE GENOMIC DNA]</scope>
</reference>
<name>A0A565AX75_9BRAS</name>